<organism evidence="2">
    <name type="scientific">Anopheles braziliensis</name>
    <dbReference type="NCBI Taxonomy" id="58242"/>
    <lineage>
        <taxon>Eukaryota</taxon>
        <taxon>Metazoa</taxon>
        <taxon>Ecdysozoa</taxon>
        <taxon>Arthropoda</taxon>
        <taxon>Hexapoda</taxon>
        <taxon>Insecta</taxon>
        <taxon>Pterygota</taxon>
        <taxon>Neoptera</taxon>
        <taxon>Endopterygota</taxon>
        <taxon>Diptera</taxon>
        <taxon>Nematocera</taxon>
        <taxon>Culicoidea</taxon>
        <taxon>Culicidae</taxon>
        <taxon>Anophelinae</taxon>
        <taxon>Anopheles</taxon>
    </lineage>
</organism>
<keyword evidence="1" id="KW-1133">Transmembrane helix</keyword>
<keyword evidence="1" id="KW-0812">Transmembrane</keyword>
<evidence type="ECO:0000256" key="1">
    <source>
        <dbReference type="SAM" id="Phobius"/>
    </source>
</evidence>
<name>A0A2M3ZWU0_9DIPT</name>
<protein>
    <submittedName>
        <fullName evidence="2">Putative secreted peptide</fullName>
    </submittedName>
</protein>
<keyword evidence="1" id="KW-0472">Membrane</keyword>
<feature type="transmembrane region" description="Helical" evidence="1">
    <location>
        <begin position="6"/>
        <end position="28"/>
    </location>
</feature>
<proteinExistence type="predicted"/>
<evidence type="ECO:0000313" key="2">
    <source>
        <dbReference type="EMBL" id="MBW33013.1"/>
    </source>
</evidence>
<dbReference type="EMBL" id="GGFM01012262">
    <property type="protein sequence ID" value="MBW33013.1"/>
    <property type="molecule type" value="Transcribed_RNA"/>
</dbReference>
<dbReference type="AlphaFoldDB" id="A0A2M3ZWU0"/>
<sequence>MLRICLHANFVLTVPFFPLIFLLGKCIFYKLVYCYCFRSLSCVRYQFCCCVARMITAQLIHLPPGRSYNQNIRLTTSCPTAH</sequence>
<accession>A0A2M3ZWU0</accession>
<reference evidence="2" key="1">
    <citation type="submission" date="2018-01" db="EMBL/GenBank/DDBJ databases">
        <title>An insight into the sialome of Amazonian anophelines.</title>
        <authorList>
            <person name="Ribeiro J.M."/>
            <person name="Scarpassa V."/>
            <person name="Calvo E."/>
        </authorList>
    </citation>
    <scope>NUCLEOTIDE SEQUENCE</scope>
    <source>
        <tissue evidence="2">Salivary glands</tissue>
    </source>
</reference>